<dbReference type="InterPro" id="IPR029026">
    <property type="entry name" value="tRNA_m1G_MTases_N"/>
</dbReference>
<organism evidence="4 5">
    <name type="scientific">Roseivirga pacifica</name>
    <dbReference type="NCBI Taxonomy" id="1267423"/>
    <lineage>
        <taxon>Bacteria</taxon>
        <taxon>Pseudomonadati</taxon>
        <taxon>Bacteroidota</taxon>
        <taxon>Cytophagia</taxon>
        <taxon>Cytophagales</taxon>
        <taxon>Roseivirgaceae</taxon>
        <taxon>Roseivirga</taxon>
    </lineage>
</organism>
<evidence type="ECO:0000259" key="3">
    <source>
        <dbReference type="SMART" id="SM00967"/>
    </source>
</evidence>
<evidence type="ECO:0000313" key="4">
    <source>
        <dbReference type="EMBL" id="SEV84849.1"/>
    </source>
</evidence>
<feature type="domain" description="RNA 2-O ribose methyltransferase substrate binding" evidence="3">
    <location>
        <begin position="9"/>
        <end position="83"/>
    </location>
</feature>
<dbReference type="GO" id="GO:0032259">
    <property type="term" value="P:methylation"/>
    <property type="evidence" value="ECO:0007669"/>
    <property type="project" value="UniProtKB-KW"/>
</dbReference>
<dbReference type="InterPro" id="IPR029064">
    <property type="entry name" value="Ribosomal_eL30-like_sf"/>
</dbReference>
<keyword evidence="1 4" id="KW-0489">Methyltransferase</keyword>
<dbReference type="GO" id="GO:0008173">
    <property type="term" value="F:RNA methyltransferase activity"/>
    <property type="evidence" value="ECO:0007669"/>
    <property type="project" value="InterPro"/>
</dbReference>
<dbReference type="PANTHER" id="PTHR46429">
    <property type="entry name" value="23S RRNA (GUANOSINE-2'-O-)-METHYLTRANSFERASE RLMB"/>
    <property type="match status" value="1"/>
</dbReference>
<gene>
    <name evidence="4" type="ORF">SAMN05216290_0185</name>
</gene>
<dbReference type="GO" id="GO:0006396">
    <property type="term" value="P:RNA processing"/>
    <property type="evidence" value="ECO:0007669"/>
    <property type="project" value="InterPro"/>
</dbReference>
<dbReference type="Gene3D" id="3.30.1330.30">
    <property type="match status" value="1"/>
</dbReference>
<dbReference type="OrthoDB" id="9794400at2"/>
<evidence type="ECO:0000313" key="5">
    <source>
        <dbReference type="Proteomes" id="UP000199437"/>
    </source>
</evidence>
<dbReference type="STRING" id="1267423.SAMN05216290_0185"/>
<dbReference type="Pfam" id="PF08032">
    <property type="entry name" value="SpoU_sub_bind"/>
    <property type="match status" value="1"/>
</dbReference>
<dbReference type="EMBL" id="FOIR01000001">
    <property type="protein sequence ID" value="SEV84849.1"/>
    <property type="molecule type" value="Genomic_DNA"/>
</dbReference>
<dbReference type="SUPFAM" id="SSF55315">
    <property type="entry name" value="L30e-like"/>
    <property type="match status" value="1"/>
</dbReference>
<keyword evidence="5" id="KW-1185">Reference proteome</keyword>
<dbReference type="Pfam" id="PF00588">
    <property type="entry name" value="SpoU_methylase"/>
    <property type="match status" value="1"/>
</dbReference>
<protein>
    <submittedName>
        <fullName evidence="4">23S rRNA (Guanosine2251-2'-O)-methyltransferase</fullName>
    </submittedName>
</protein>
<sequence>MHQKNKSDFIYGTRAIIEAIEAGKEVDKLMIQRDVNNELTSELIRTAQQHTIPYQRVPIEKLNRITRKNHQGAIAFITPITFASLDNIISEAYGNAETPLLIILDRITDVRNFGAIARTAECAGVHGIVVPSRGSAQIGSDAMKTSAGALSYIPVCRSMNLKQTIEELQNNGVQIVACTEKTNDSIYDTDLKAPTALLMGSEEEGISPEYLKMADKHAKLPMSGNIESLNVSVATGVFIYEAIRQRSIAD</sequence>
<accession>A0A1I0M9B4</accession>
<keyword evidence="2 4" id="KW-0808">Transferase</keyword>
<dbReference type="PANTHER" id="PTHR46429:SF1">
    <property type="entry name" value="23S RRNA (GUANOSINE-2'-O-)-METHYLTRANSFERASE RLMB"/>
    <property type="match status" value="1"/>
</dbReference>
<dbReference type="GeneID" id="99984949"/>
<evidence type="ECO:0000256" key="1">
    <source>
        <dbReference type="ARBA" id="ARBA00022603"/>
    </source>
</evidence>
<dbReference type="GO" id="GO:0005829">
    <property type="term" value="C:cytosol"/>
    <property type="evidence" value="ECO:0007669"/>
    <property type="project" value="TreeGrafter"/>
</dbReference>
<dbReference type="GO" id="GO:0003723">
    <property type="term" value="F:RNA binding"/>
    <property type="evidence" value="ECO:0007669"/>
    <property type="project" value="InterPro"/>
</dbReference>
<dbReference type="Gene3D" id="3.40.1280.10">
    <property type="match status" value="1"/>
</dbReference>
<dbReference type="Proteomes" id="UP000199437">
    <property type="component" value="Unassembled WGS sequence"/>
</dbReference>
<dbReference type="InterPro" id="IPR001537">
    <property type="entry name" value="SpoU_MeTrfase"/>
</dbReference>
<dbReference type="AlphaFoldDB" id="A0A1I0M9B4"/>
<dbReference type="InterPro" id="IPR013123">
    <property type="entry name" value="SpoU_subst-bd"/>
</dbReference>
<dbReference type="SMART" id="SM00967">
    <property type="entry name" value="SpoU_sub_bind"/>
    <property type="match status" value="1"/>
</dbReference>
<dbReference type="NCBIfam" id="TIGR00186">
    <property type="entry name" value="rRNA_methyl_3"/>
    <property type="match status" value="1"/>
</dbReference>
<evidence type="ECO:0000256" key="2">
    <source>
        <dbReference type="ARBA" id="ARBA00022679"/>
    </source>
</evidence>
<dbReference type="RefSeq" id="WP_090256514.1">
    <property type="nucleotide sequence ID" value="NZ_FOIR01000001.1"/>
</dbReference>
<name>A0A1I0M9B4_9BACT</name>
<dbReference type="InterPro" id="IPR029028">
    <property type="entry name" value="Alpha/beta_knot_MTases"/>
</dbReference>
<dbReference type="SUPFAM" id="SSF75217">
    <property type="entry name" value="alpha/beta knot"/>
    <property type="match status" value="1"/>
</dbReference>
<dbReference type="InterPro" id="IPR004441">
    <property type="entry name" value="rRNA_MeTrfase_TrmH"/>
</dbReference>
<dbReference type="CDD" id="cd18103">
    <property type="entry name" value="SpoU-like_RlmB"/>
    <property type="match status" value="1"/>
</dbReference>
<reference evidence="5" key="1">
    <citation type="submission" date="2016-10" db="EMBL/GenBank/DDBJ databases">
        <authorList>
            <person name="Varghese N."/>
            <person name="Submissions S."/>
        </authorList>
    </citation>
    <scope>NUCLEOTIDE SEQUENCE [LARGE SCALE GENOMIC DNA]</scope>
    <source>
        <strain evidence="5">CGMCC 1.12402</strain>
    </source>
</reference>
<proteinExistence type="predicted"/>